<organism evidence="7 8">
    <name type="scientific">Candidatus Thermofonsia Clade 3 bacterium</name>
    <dbReference type="NCBI Taxonomy" id="2364212"/>
    <lineage>
        <taxon>Bacteria</taxon>
        <taxon>Bacillati</taxon>
        <taxon>Chloroflexota</taxon>
        <taxon>Candidatus Thermofontia</taxon>
        <taxon>Candidatus Thermofonsia Clade 3</taxon>
    </lineage>
</organism>
<evidence type="ECO:0000256" key="1">
    <source>
        <dbReference type="ARBA" id="ARBA00022485"/>
    </source>
</evidence>
<keyword evidence="2" id="KW-0479">Metal-binding</keyword>
<dbReference type="Pfam" id="PF02754">
    <property type="entry name" value="CCG"/>
    <property type="match status" value="1"/>
</dbReference>
<dbReference type="GO" id="GO:0016491">
    <property type="term" value="F:oxidoreductase activity"/>
    <property type="evidence" value="ECO:0007669"/>
    <property type="project" value="UniProtKB-KW"/>
</dbReference>
<comment type="caution">
    <text evidence="7">The sequence shown here is derived from an EMBL/GenBank/DDBJ whole genome shotgun (WGS) entry which is preliminary data.</text>
</comment>
<keyword evidence="3" id="KW-0560">Oxidoreductase</keyword>
<dbReference type="InterPro" id="IPR051460">
    <property type="entry name" value="HdrC_iron-sulfur_subunit"/>
</dbReference>
<accession>A0A2M8Q693</accession>
<sequence>EMERCTGDAARRSGNEALFYELAQSNIETLNEAMGERKRRIVTTCPHCLQTLGKEYSQYGGAFEVIHHTQLLSELTAAKKISVQRAQDVDMITFHDPCYLGRHNG</sequence>
<protein>
    <submittedName>
        <fullName evidence="7">[Fe-S]-binding protein</fullName>
    </submittedName>
</protein>
<dbReference type="GO" id="GO:0046872">
    <property type="term" value="F:metal ion binding"/>
    <property type="evidence" value="ECO:0007669"/>
    <property type="project" value="UniProtKB-KW"/>
</dbReference>
<evidence type="ECO:0000256" key="2">
    <source>
        <dbReference type="ARBA" id="ARBA00022723"/>
    </source>
</evidence>
<evidence type="ECO:0000313" key="7">
    <source>
        <dbReference type="EMBL" id="PJF45325.1"/>
    </source>
</evidence>
<dbReference type="GO" id="GO:0051539">
    <property type="term" value="F:4 iron, 4 sulfur cluster binding"/>
    <property type="evidence" value="ECO:0007669"/>
    <property type="project" value="UniProtKB-KW"/>
</dbReference>
<dbReference type="AlphaFoldDB" id="A0A2M8Q693"/>
<keyword evidence="4" id="KW-0408">Iron</keyword>
<evidence type="ECO:0000256" key="5">
    <source>
        <dbReference type="ARBA" id="ARBA00023014"/>
    </source>
</evidence>
<dbReference type="GO" id="GO:0005886">
    <property type="term" value="C:plasma membrane"/>
    <property type="evidence" value="ECO:0007669"/>
    <property type="project" value="TreeGrafter"/>
</dbReference>
<feature type="non-terminal residue" evidence="7">
    <location>
        <position position="1"/>
    </location>
</feature>
<feature type="non-terminal residue" evidence="7">
    <location>
        <position position="105"/>
    </location>
</feature>
<evidence type="ECO:0000313" key="8">
    <source>
        <dbReference type="Proteomes" id="UP000230790"/>
    </source>
</evidence>
<dbReference type="InterPro" id="IPR004017">
    <property type="entry name" value="Cys_rich_dom"/>
</dbReference>
<dbReference type="PANTHER" id="PTHR43255:SF1">
    <property type="entry name" value="IRON-SULFUR-BINDING OXIDOREDUCTASE FADF-RELATED"/>
    <property type="match status" value="1"/>
</dbReference>
<feature type="domain" description="Cysteine-rich" evidence="6">
    <location>
        <begin position="2"/>
        <end position="52"/>
    </location>
</feature>
<name>A0A2M8Q693_9CHLR</name>
<proteinExistence type="predicted"/>
<reference evidence="7 8" key="1">
    <citation type="submission" date="2017-11" db="EMBL/GenBank/DDBJ databases">
        <title>Evolution of Phototrophy in the Chloroflexi Phylum Driven by Horizontal Gene Transfer.</title>
        <authorList>
            <person name="Ward L.M."/>
            <person name="Hemp J."/>
            <person name="Shih P.M."/>
            <person name="Mcglynn S.E."/>
            <person name="Fischer W."/>
        </authorList>
    </citation>
    <scope>NUCLEOTIDE SEQUENCE [LARGE SCALE GENOMIC DNA]</scope>
    <source>
        <strain evidence="7">JP3_7</strain>
    </source>
</reference>
<gene>
    <name evidence="7" type="ORF">CUN48_19460</name>
</gene>
<keyword evidence="1" id="KW-0004">4Fe-4S</keyword>
<dbReference type="Proteomes" id="UP000230790">
    <property type="component" value="Unassembled WGS sequence"/>
</dbReference>
<dbReference type="PANTHER" id="PTHR43255">
    <property type="entry name" value="IRON-SULFUR-BINDING OXIDOREDUCTASE FADF-RELATED-RELATED"/>
    <property type="match status" value="1"/>
</dbReference>
<evidence type="ECO:0000256" key="4">
    <source>
        <dbReference type="ARBA" id="ARBA00023004"/>
    </source>
</evidence>
<evidence type="ECO:0000259" key="6">
    <source>
        <dbReference type="Pfam" id="PF02754"/>
    </source>
</evidence>
<keyword evidence="5" id="KW-0411">Iron-sulfur</keyword>
<dbReference type="EMBL" id="PGTN01001208">
    <property type="protein sequence ID" value="PJF45325.1"/>
    <property type="molecule type" value="Genomic_DNA"/>
</dbReference>
<evidence type="ECO:0000256" key="3">
    <source>
        <dbReference type="ARBA" id="ARBA00023002"/>
    </source>
</evidence>